<gene>
    <name evidence="12" type="primary">sucB</name>
    <name evidence="12" type="ORF">BUCISPPS3390_197</name>
</gene>
<evidence type="ECO:0000256" key="9">
    <source>
        <dbReference type="ARBA" id="ARBA00052761"/>
    </source>
</evidence>
<evidence type="ECO:0000256" key="8">
    <source>
        <dbReference type="ARBA" id="ARBA00023315"/>
    </source>
</evidence>
<dbReference type="GO" id="GO:0005829">
    <property type="term" value="C:cytosol"/>
    <property type="evidence" value="ECO:0007669"/>
    <property type="project" value="TreeGrafter"/>
</dbReference>
<dbReference type="NCBIfam" id="TIGR01347">
    <property type="entry name" value="sucB"/>
    <property type="match status" value="1"/>
</dbReference>
<organism evidence="12 13">
    <name type="scientific">Buchnera aphidicola</name>
    <name type="common">Cinara cf. splendens/pseudotsugae 3390</name>
    <dbReference type="NCBI Taxonomy" id="2518980"/>
    <lineage>
        <taxon>Bacteria</taxon>
        <taxon>Pseudomonadati</taxon>
        <taxon>Pseudomonadota</taxon>
        <taxon>Gammaproteobacteria</taxon>
        <taxon>Enterobacterales</taxon>
        <taxon>Erwiniaceae</taxon>
        <taxon>Buchnera</taxon>
    </lineage>
</organism>
<evidence type="ECO:0000313" key="13">
    <source>
        <dbReference type="Proteomes" id="UP000294466"/>
    </source>
</evidence>
<dbReference type="Pfam" id="PF00198">
    <property type="entry name" value="2-oxoacid_dh"/>
    <property type="match status" value="1"/>
</dbReference>
<dbReference type="Pfam" id="PF00364">
    <property type="entry name" value="Biotin_lipoyl"/>
    <property type="match status" value="1"/>
</dbReference>
<dbReference type="InterPro" id="IPR050537">
    <property type="entry name" value="2-oxoacid_dehydrogenase"/>
</dbReference>
<dbReference type="InterPro" id="IPR023213">
    <property type="entry name" value="CAT-like_dom_sf"/>
</dbReference>
<dbReference type="UniPathway" id="UPA00868">
    <property type="reaction ID" value="UER00840"/>
</dbReference>
<comment type="pathway">
    <text evidence="3">Amino-acid degradation; L-lysine degradation via saccharopine pathway; glutaryl-CoA from L-lysine: step 6/6.</text>
</comment>
<keyword evidence="8 12" id="KW-0012">Acyltransferase</keyword>
<dbReference type="EC" id="2.3.1.61" evidence="10"/>
<keyword evidence="6 12" id="KW-0808">Transferase</keyword>
<protein>
    <recommendedName>
        <fullName evidence="10">Dihydrolipoyllysine-residue succinyltransferase</fullName>
        <ecNumber evidence="10">2.3.1.61</ecNumber>
    </recommendedName>
</protein>
<evidence type="ECO:0000256" key="2">
    <source>
        <dbReference type="ARBA" id="ARBA00004052"/>
    </source>
</evidence>
<keyword evidence="7" id="KW-0450">Lipoyl</keyword>
<dbReference type="Gene3D" id="2.40.50.100">
    <property type="match status" value="1"/>
</dbReference>
<dbReference type="InterPro" id="IPR000089">
    <property type="entry name" value="Biotin_lipoyl"/>
</dbReference>
<dbReference type="InterPro" id="IPR003016">
    <property type="entry name" value="2-oxoA_DH_lipoyl-BS"/>
</dbReference>
<dbReference type="InterPro" id="IPR011053">
    <property type="entry name" value="Single_hybrid_motif"/>
</dbReference>
<dbReference type="CDD" id="cd06849">
    <property type="entry name" value="lipoyl_domain"/>
    <property type="match status" value="1"/>
</dbReference>
<proteinExistence type="inferred from homology"/>
<dbReference type="PANTHER" id="PTHR43416">
    <property type="entry name" value="DIHYDROLIPOYLLYSINE-RESIDUE SUCCINYLTRANSFERASE COMPONENT OF 2-OXOGLUTARATE DEHYDROGENASE COMPLEX, MITOCHONDRIAL-RELATED"/>
    <property type="match status" value="1"/>
</dbReference>
<dbReference type="SUPFAM" id="SSF51230">
    <property type="entry name" value="Single hybrid motif"/>
    <property type="match status" value="1"/>
</dbReference>
<evidence type="ECO:0000256" key="5">
    <source>
        <dbReference type="ARBA" id="ARBA00022532"/>
    </source>
</evidence>
<dbReference type="PROSITE" id="PS50968">
    <property type="entry name" value="BIOTINYL_LIPOYL"/>
    <property type="match status" value="1"/>
</dbReference>
<dbReference type="AlphaFoldDB" id="A0A451CWQ1"/>
<dbReference type="PROSITE" id="PS00189">
    <property type="entry name" value="LIPOYL"/>
    <property type="match status" value="1"/>
</dbReference>
<reference evidence="12 13" key="1">
    <citation type="submission" date="2019-02" db="EMBL/GenBank/DDBJ databases">
        <authorList>
            <person name="Manzano-Marin A."/>
            <person name="Manzano-Marin A."/>
        </authorList>
    </citation>
    <scope>NUCLEOTIDE SEQUENCE [LARGE SCALE GENOMIC DNA]</scope>
    <source>
        <strain evidence="12 13">BuCisplendens/pseudotsugae</strain>
    </source>
</reference>
<dbReference type="SUPFAM" id="SSF52777">
    <property type="entry name" value="CoA-dependent acyltransferases"/>
    <property type="match status" value="1"/>
</dbReference>
<keyword evidence="5" id="KW-0816">Tricarboxylic acid cycle</keyword>
<evidence type="ECO:0000259" key="11">
    <source>
        <dbReference type="PROSITE" id="PS50968"/>
    </source>
</evidence>
<sequence length="403" mass="46025">MNKNIKILAPDLPESVNNAVILKWHKQIGNIVQEDELVVEIETDKIILEVSSPVSGILHSQNMSTGQSIQSQSILGYIQPIEKKSNIFNTKNYSTQKNNERDFFTPKMRRLITNNEINKVMIKGIKIKKKITKDNFIFKKSCILNKKNQNKKENTNFLSEKIINNDTSSRTRSCDRIAMNPLRKKISERLLSTIQNTAMLTTFNEVNMKPIMLLRNKYGDYFKEKNGIKLGYMSFYVKAVIHALKKFPDMNASIEGTDIIYHDYYDINIAVSTPRGLITPVLKYANHLSMFEIEKKIKSFSVLGQSGKLQLKDLESGTFTITNGGVFGSLFSTPIINPPQVAILGMHHIKNRPVVICNKIKILPMMYLAISYDHQLIDGKQAIQFLNCIKDTIEDFSRIIIDI</sequence>
<dbReference type="GO" id="GO:0033512">
    <property type="term" value="P:L-lysine catabolic process to acetyl-CoA via saccharopine"/>
    <property type="evidence" value="ECO:0007669"/>
    <property type="project" value="UniProtKB-UniPathway"/>
</dbReference>
<dbReference type="EMBL" id="LR217692">
    <property type="protein sequence ID" value="VFP77775.1"/>
    <property type="molecule type" value="Genomic_DNA"/>
</dbReference>
<dbReference type="Proteomes" id="UP000294466">
    <property type="component" value="Chromosome"/>
</dbReference>
<evidence type="ECO:0000256" key="6">
    <source>
        <dbReference type="ARBA" id="ARBA00022679"/>
    </source>
</evidence>
<evidence type="ECO:0000256" key="3">
    <source>
        <dbReference type="ARBA" id="ARBA00005145"/>
    </source>
</evidence>
<accession>A0A451CWQ1</accession>
<evidence type="ECO:0000256" key="1">
    <source>
        <dbReference type="ARBA" id="ARBA00001938"/>
    </source>
</evidence>
<dbReference type="GO" id="GO:0045252">
    <property type="term" value="C:oxoglutarate dehydrogenase complex"/>
    <property type="evidence" value="ECO:0007669"/>
    <property type="project" value="UniProtKB-UniRule"/>
</dbReference>
<dbReference type="RefSeq" id="WP_154060804.1">
    <property type="nucleotide sequence ID" value="NZ_LR217692.1"/>
</dbReference>
<comment type="cofactor">
    <cofactor evidence="1">
        <name>(R)-lipoate</name>
        <dbReference type="ChEBI" id="CHEBI:83088"/>
    </cofactor>
</comment>
<name>A0A451CWQ1_9GAMM</name>
<dbReference type="InterPro" id="IPR001078">
    <property type="entry name" value="2-oxoacid_DH_actylTfrase"/>
</dbReference>
<dbReference type="PANTHER" id="PTHR43416:SF5">
    <property type="entry name" value="DIHYDROLIPOYLLYSINE-RESIDUE SUCCINYLTRANSFERASE COMPONENT OF 2-OXOGLUTARATE DEHYDROGENASE COMPLEX, MITOCHONDRIAL"/>
    <property type="match status" value="1"/>
</dbReference>
<dbReference type="NCBIfam" id="NF004309">
    <property type="entry name" value="PRK05704.1"/>
    <property type="match status" value="1"/>
</dbReference>
<evidence type="ECO:0000256" key="7">
    <source>
        <dbReference type="ARBA" id="ARBA00022823"/>
    </source>
</evidence>
<comment type="catalytic activity">
    <reaction evidence="9">
        <text>N(6)-[(R)-dihydrolipoyl]-L-lysyl-[protein] + succinyl-CoA = N(6)-[(R)-S(8)-succinyldihydrolipoyl]-L-lysyl-[protein] + CoA</text>
        <dbReference type="Rhea" id="RHEA:15213"/>
        <dbReference type="Rhea" id="RHEA-COMP:10475"/>
        <dbReference type="Rhea" id="RHEA-COMP:20092"/>
        <dbReference type="ChEBI" id="CHEBI:57287"/>
        <dbReference type="ChEBI" id="CHEBI:57292"/>
        <dbReference type="ChEBI" id="CHEBI:83100"/>
        <dbReference type="ChEBI" id="CHEBI:83120"/>
        <dbReference type="EC" id="2.3.1.61"/>
    </reaction>
</comment>
<evidence type="ECO:0000313" key="12">
    <source>
        <dbReference type="EMBL" id="VFP77775.1"/>
    </source>
</evidence>
<evidence type="ECO:0000256" key="4">
    <source>
        <dbReference type="ARBA" id="ARBA00007317"/>
    </source>
</evidence>
<dbReference type="InterPro" id="IPR006255">
    <property type="entry name" value="SucB"/>
</dbReference>
<dbReference type="Gene3D" id="3.30.559.10">
    <property type="entry name" value="Chloramphenicol acetyltransferase-like domain"/>
    <property type="match status" value="1"/>
</dbReference>
<dbReference type="OrthoDB" id="9805770at2"/>
<comment type="similarity">
    <text evidence="4">Belongs to the 2-oxoacid dehydrogenase family.</text>
</comment>
<feature type="domain" description="Lipoyl-binding" evidence="11">
    <location>
        <begin position="4"/>
        <end position="79"/>
    </location>
</feature>
<dbReference type="GO" id="GO:0006099">
    <property type="term" value="P:tricarboxylic acid cycle"/>
    <property type="evidence" value="ECO:0007669"/>
    <property type="project" value="UniProtKB-UniRule"/>
</dbReference>
<dbReference type="GO" id="GO:0004149">
    <property type="term" value="F:dihydrolipoyllysine-residue succinyltransferase activity"/>
    <property type="evidence" value="ECO:0007669"/>
    <property type="project" value="UniProtKB-UniRule"/>
</dbReference>
<evidence type="ECO:0000256" key="10">
    <source>
        <dbReference type="NCBIfam" id="TIGR01347"/>
    </source>
</evidence>
<comment type="function">
    <text evidence="2">E2 component of the 2-oxoglutarate dehydrogenase (OGDH) complex which catalyzes the second step in the conversion of 2-oxoglutarate to succinyl-CoA and CO(2).</text>
</comment>